<evidence type="ECO:0000313" key="1">
    <source>
        <dbReference type="EMBL" id="KAL0445622.1"/>
    </source>
</evidence>
<proteinExistence type="predicted"/>
<comment type="caution">
    <text evidence="1">The sequence shown here is derived from an EMBL/GenBank/DDBJ whole genome shotgun (WGS) entry which is preliminary data.</text>
</comment>
<name>A0AAW2WZ33_9LAMI</name>
<dbReference type="AlphaFoldDB" id="A0AAW2WZ33"/>
<reference evidence="1" key="1">
    <citation type="submission" date="2020-06" db="EMBL/GenBank/DDBJ databases">
        <authorList>
            <person name="Li T."/>
            <person name="Hu X."/>
            <person name="Zhang T."/>
            <person name="Song X."/>
            <person name="Zhang H."/>
            <person name="Dai N."/>
            <person name="Sheng W."/>
            <person name="Hou X."/>
            <person name="Wei L."/>
        </authorList>
    </citation>
    <scope>NUCLEOTIDE SEQUENCE</scope>
    <source>
        <strain evidence="1">KEN1</strain>
        <tissue evidence="1">Leaf</tissue>
    </source>
</reference>
<dbReference type="EMBL" id="JACGWN010000006">
    <property type="protein sequence ID" value="KAL0445622.1"/>
    <property type="molecule type" value="Genomic_DNA"/>
</dbReference>
<organism evidence="1">
    <name type="scientific">Sesamum latifolium</name>
    <dbReference type="NCBI Taxonomy" id="2727402"/>
    <lineage>
        <taxon>Eukaryota</taxon>
        <taxon>Viridiplantae</taxon>
        <taxon>Streptophyta</taxon>
        <taxon>Embryophyta</taxon>
        <taxon>Tracheophyta</taxon>
        <taxon>Spermatophyta</taxon>
        <taxon>Magnoliopsida</taxon>
        <taxon>eudicotyledons</taxon>
        <taxon>Gunneridae</taxon>
        <taxon>Pentapetalae</taxon>
        <taxon>asterids</taxon>
        <taxon>lamiids</taxon>
        <taxon>Lamiales</taxon>
        <taxon>Pedaliaceae</taxon>
        <taxon>Sesamum</taxon>
    </lineage>
</organism>
<gene>
    <name evidence="1" type="ORF">Slati_1690100</name>
</gene>
<reference evidence="1" key="2">
    <citation type="journal article" date="2024" name="Plant">
        <title>Genomic evolution and insights into agronomic trait innovations of Sesamum species.</title>
        <authorList>
            <person name="Miao H."/>
            <person name="Wang L."/>
            <person name="Qu L."/>
            <person name="Liu H."/>
            <person name="Sun Y."/>
            <person name="Le M."/>
            <person name="Wang Q."/>
            <person name="Wei S."/>
            <person name="Zheng Y."/>
            <person name="Lin W."/>
            <person name="Duan Y."/>
            <person name="Cao H."/>
            <person name="Xiong S."/>
            <person name="Wang X."/>
            <person name="Wei L."/>
            <person name="Li C."/>
            <person name="Ma Q."/>
            <person name="Ju M."/>
            <person name="Zhao R."/>
            <person name="Li G."/>
            <person name="Mu C."/>
            <person name="Tian Q."/>
            <person name="Mei H."/>
            <person name="Zhang T."/>
            <person name="Gao T."/>
            <person name="Zhang H."/>
        </authorList>
    </citation>
    <scope>NUCLEOTIDE SEQUENCE</scope>
    <source>
        <strain evidence="1">KEN1</strain>
    </source>
</reference>
<protein>
    <submittedName>
        <fullName evidence="1">Uncharacterized protein</fullName>
    </submittedName>
</protein>
<sequence length="60" mass="6372">MSLDTSMEELSLALLGVIQQIVTAALREHVATTAPPRVATPSNADVPVKEAAEEAQFLCH</sequence>
<accession>A0AAW2WZ33</accession>